<dbReference type="PANTHER" id="PTHR10730:SF53">
    <property type="entry name" value="GLYCOSYLTRANSFERASE 25 FAMILY MEMBER"/>
    <property type="match status" value="1"/>
</dbReference>
<gene>
    <name evidence="6" type="ORF">N7G274_008414</name>
</gene>
<dbReference type="InterPro" id="IPR002654">
    <property type="entry name" value="Glyco_trans_25"/>
</dbReference>
<comment type="caution">
    <text evidence="6">The sequence shown here is derived from an EMBL/GenBank/DDBJ whole genome shotgun (WGS) entry which is preliminary data.</text>
</comment>
<keyword evidence="7" id="KW-1185">Reference proteome</keyword>
<name>A0ABR3ZYW3_9LECA</name>
<feature type="transmembrane region" description="Helical" evidence="5">
    <location>
        <begin position="6"/>
        <end position="26"/>
    </location>
</feature>
<proteinExistence type="inferred from homology"/>
<evidence type="ECO:0008006" key="8">
    <source>
        <dbReference type="Google" id="ProtNLM"/>
    </source>
</evidence>
<comment type="similarity">
    <text evidence="1">Belongs to the glycosyltransferase 25 family.</text>
</comment>
<dbReference type="EMBL" id="JBEFKJ010000029">
    <property type="protein sequence ID" value="KAL2038892.1"/>
    <property type="molecule type" value="Genomic_DNA"/>
</dbReference>
<keyword evidence="2" id="KW-0328">Glycosyltransferase</keyword>
<evidence type="ECO:0000313" key="6">
    <source>
        <dbReference type="EMBL" id="KAL2038892.1"/>
    </source>
</evidence>
<sequence length="387" mass="42955">MPLVGFPRILLIGVLVFCLFTGVSFFRQHPQGRLPNFWAHQAANANENSPFSFKPSPGKFKDIRNSTLGFQKIFLINLPERPDKFDQFAIAASFTGFTYDLIEGVKGADVQNKSLPALKGLPATERARNNIVGCWRAHLNAARTIVRNGLSSALIIEDDADWDVYIKDQLQEFAAGSQFLSGVTAGPKPHSPYGDDWDLLWLGHCGAQFTPGDKLQWAIANDATVPEPNRRANFGGEPDIAAAGYDNSTRVVFRTSAGACTYSYALSYRGARRYLRNQALLETFTPIDLGISKMCKSKNTEFKCFAPFPQLIDSHKAAGRMSRDSDIAKYSADDVREHGFTFNIVHSIRLNIDSLLADENAPIQRQWPNDPEVIGPPRPRAMVQSQD</sequence>
<evidence type="ECO:0000313" key="7">
    <source>
        <dbReference type="Proteomes" id="UP001590950"/>
    </source>
</evidence>
<dbReference type="PANTHER" id="PTHR10730">
    <property type="entry name" value="PROCOLLAGEN-LYSINE,2-OXOGLUTARATE 5-DIOXYGENASE/GLYCOSYLTRANSFERASE 25 FAMILY MEMBER"/>
    <property type="match status" value="1"/>
</dbReference>
<keyword evidence="5" id="KW-0472">Membrane</keyword>
<accession>A0ABR3ZYW3</accession>
<dbReference type="InterPro" id="IPR050757">
    <property type="entry name" value="Collagen_mod_GT25"/>
</dbReference>
<dbReference type="CDD" id="cd06532">
    <property type="entry name" value="Glyco_transf_25"/>
    <property type="match status" value="1"/>
</dbReference>
<dbReference type="Proteomes" id="UP001590950">
    <property type="component" value="Unassembled WGS sequence"/>
</dbReference>
<feature type="region of interest" description="Disordered" evidence="4">
    <location>
        <begin position="365"/>
        <end position="387"/>
    </location>
</feature>
<evidence type="ECO:0000256" key="3">
    <source>
        <dbReference type="ARBA" id="ARBA00022679"/>
    </source>
</evidence>
<keyword evidence="3" id="KW-0808">Transferase</keyword>
<protein>
    <recommendedName>
        <fullName evidence="8">Glycosyltransferase family 25 protein</fullName>
    </recommendedName>
</protein>
<evidence type="ECO:0000256" key="4">
    <source>
        <dbReference type="SAM" id="MobiDB-lite"/>
    </source>
</evidence>
<organism evidence="6 7">
    <name type="scientific">Stereocaulon virgatum</name>
    <dbReference type="NCBI Taxonomy" id="373712"/>
    <lineage>
        <taxon>Eukaryota</taxon>
        <taxon>Fungi</taxon>
        <taxon>Dikarya</taxon>
        <taxon>Ascomycota</taxon>
        <taxon>Pezizomycotina</taxon>
        <taxon>Lecanoromycetes</taxon>
        <taxon>OSLEUM clade</taxon>
        <taxon>Lecanoromycetidae</taxon>
        <taxon>Lecanorales</taxon>
        <taxon>Lecanorineae</taxon>
        <taxon>Stereocaulaceae</taxon>
        <taxon>Stereocaulon</taxon>
    </lineage>
</organism>
<evidence type="ECO:0000256" key="2">
    <source>
        <dbReference type="ARBA" id="ARBA00022676"/>
    </source>
</evidence>
<evidence type="ECO:0000256" key="5">
    <source>
        <dbReference type="SAM" id="Phobius"/>
    </source>
</evidence>
<reference evidence="6 7" key="1">
    <citation type="submission" date="2024-09" db="EMBL/GenBank/DDBJ databases">
        <title>Rethinking Asexuality: The Enigmatic Case of Functional Sexual Genes in Lepraria (Stereocaulaceae).</title>
        <authorList>
            <person name="Doellman M."/>
            <person name="Sun Y."/>
            <person name="Barcenas-Pena A."/>
            <person name="Lumbsch H.T."/>
            <person name="Grewe F."/>
        </authorList>
    </citation>
    <scope>NUCLEOTIDE SEQUENCE [LARGE SCALE GENOMIC DNA]</scope>
    <source>
        <strain evidence="6 7">Mercado 3170</strain>
    </source>
</reference>
<keyword evidence="5" id="KW-0812">Transmembrane</keyword>
<keyword evidence="5" id="KW-1133">Transmembrane helix</keyword>
<evidence type="ECO:0000256" key="1">
    <source>
        <dbReference type="ARBA" id="ARBA00006721"/>
    </source>
</evidence>